<dbReference type="KEGG" id="bdi:104584335"/>
<dbReference type="RefSeq" id="XP_010236932.1">
    <property type="nucleotide sequence ID" value="XM_010238630.3"/>
</dbReference>
<evidence type="ECO:0000313" key="4">
    <source>
        <dbReference type="Proteomes" id="UP000008810"/>
    </source>
</evidence>
<dbReference type="InterPro" id="IPR010535">
    <property type="entry name" value="DUF1110"/>
</dbReference>
<keyword evidence="4" id="KW-1185">Reference proteome</keyword>
<dbReference type="PANTHER" id="PTHR35356">
    <property type="entry name" value="OS01G0156300 PROTEIN-RELATED"/>
    <property type="match status" value="1"/>
</dbReference>
<feature type="region of interest" description="Disordered" evidence="1">
    <location>
        <begin position="105"/>
        <end position="135"/>
    </location>
</feature>
<dbReference type="Proteomes" id="UP000008810">
    <property type="component" value="Chromosome 3"/>
</dbReference>
<name>I1IFX0_BRADI</name>
<protein>
    <submittedName>
        <fullName evidence="2 3">Uncharacterized protein</fullName>
    </submittedName>
</protein>
<reference evidence="3" key="3">
    <citation type="submission" date="2018-08" db="UniProtKB">
        <authorList>
            <consortium name="EnsemblPlants"/>
        </authorList>
    </citation>
    <scope>IDENTIFICATION</scope>
    <source>
        <strain evidence="3">cv. Bd21</strain>
    </source>
</reference>
<accession>I1IFX0</accession>
<evidence type="ECO:0000313" key="3">
    <source>
        <dbReference type="EnsemblPlants" id="PNT69776"/>
    </source>
</evidence>
<dbReference type="Gramene" id="PNT69776">
    <property type="protein sequence ID" value="PNT69776"/>
    <property type="gene ID" value="BRADI_3g61050v3"/>
</dbReference>
<evidence type="ECO:0000313" key="2">
    <source>
        <dbReference type="EMBL" id="PNT69776.1"/>
    </source>
</evidence>
<dbReference type="OrthoDB" id="673873at2759"/>
<sequence>MEMETEWVVVEEENQAAEEEGMGMGWKALFLRRAVMADASCRAAHGLLEGLVAAFGEQESLEMARGGRSGEEEETRRALEAASAELGLTAAHIGAARHLALRCRARPSPADRPPPLSDCSPARAPAAAGDEDEGLLADPEVRRALGLLREAAGLVRAVHDLVESARGHLGAAGFLRLALRDNYDDGRDAAAAAPWLHGPCAGSRLGGVLDVAQAWAHATELAETTQEARDAAFAFSDD</sequence>
<organism evidence="2">
    <name type="scientific">Brachypodium distachyon</name>
    <name type="common">Purple false brome</name>
    <name type="synonym">Trachynia distachya</name>
    <dbReference type="NCBI Taxonomy" id="15368"/>
    <lineage>
        <taxon>Eukaryota</taxon>
        <taxon>Viridiplantae</taxon>
        <taxon>Streptophyta</taxon>
        <taxon>Embryophyta</taxon>
        <taxon>Tracheophyta</taxon>
        <taxon>Spermatophyta</taxon>
        <taxon>Magnoliopsida</taxon>
        <taxon>Liliopsida</taxon>
        <taxon>Poales</taxon>
        <taxon>Poaceae</taxon>
        <taxon>BOP clade</taxon>
        <taxon>Pooideae</taxon>
        <taxon>Stipodae</taxon>
        <taxon>Brachypodieae</taxon>
        <taxon>Brachypodium</taxon>
    </lineage>
</organism>
<dbReference type="HOGENOM" id="CLU_1410684_0_0_1"/>
<dbReference type="eggNOG" id="ENOG502R2PU">
    <property type="taxonomic scope" value="Eukaryota"/>
</dbReference>
<reference evidence="2" key="2">
    <citation type="submission" date="2017-06" db="EMBL/GenBank/DDBJ databases">
        <title>WGS assembly of Brachypodium distachyon.</title>
        <authorList>
            <consortium name="The International Brachypodium Initiative"/>
            <person name="Lucas S."/>
            <person name="Harmon-Smith M."/>
            <person name="Lail K."/>
            <person name="Tice H."/>
            <person name="Grimwood J."/>
            <person name="Bruce D."/>
            <person name="Barry K."/>
            <person name="Shu S."/>
            <person name="Lindquist E."/>
            <person name="Wang M."/>
            <person name="Pitluck S."/>
            <person name="Vogel J.P."/>
            <person name="Garvin D.F."/>
            <person name="Mockler T.C."/>
            <person name="Schmutz J."/>
            <person name="Rokhsar D."/>
            <person name="Bevan M.W."/>
        </authorList>
    </citation>
    <scope>NUCLEOTIDE SEQUENCE</scope>
    <source>
        <strain evidence="2">Bd21</strain>
    </source>
</reference>
<dbReference type="PANTHER" id="PTHR35356:SF1">
    <property type="entry name" value="OS01G0157500 PROTEIN"/>
    <property type="match status" value="1"/>
</dbReference>
<gene>
    <name evidence="3" type="primary">LOC104584335</name>
    <name evidence="2" type="ORF">BRADI_3g61050v3</name>
</gene>
<proteinExistence type="predicted"/>
<dbReference type="EMBL" id="CM000882">
    <property type="protein sequence ID" value="PNT69776.1"/>
    <property type="molecule type" value="Genomic_DNA"/>
</dbReference>
<dbReference type="EnsemblPlants" id="PNT69776">
    <property type="protein sequence ID" value="PNT69776"/>
    <property type="gene ID" value="BRADI_3g61050v3"/>
</dbReference>
<reference evidence="2 3" key="1">
    <citation type="journal article" date="2010" name="Nature">
        <title>Genome sequencing and analysis of the model grass Brachypodium distachyon.</title>
        <authorList>
            <consortium name="International Brachypodium Initiative"/>
        </authorList>
    </citation>
    <scope>NUCLEOTIDE SEQUENCE [LARGE SCALE GENOMIC DNA]</scope>
    <source>
        <strain evidence="2">Bd21</strain>
        <strain evidence="3">cv. Bd21</strain>
    </source>
</reference>
<dbReference type="GeneID" id="104584335"/>
<evidence type="ECO:0000256" key="1">
    <source>
        <dbReference type="SAM" id="MobiDB-lite"/>
    </source>
</evidence>
<dbReference type="AlphaFoldDB" id="I1IFX0"/>